<sequence>MIGKTFWMSSSTTNGVLWKRDVSAVPIIVATVAAVVRCCVLKGFENTPPNNLTYTSGDCRADKSTTGPFNCYDKNMSVLDYHQRNYLAESS</sequence>
<evidence type="ECO:0000313" key="1">
    <source>
        <dbReference type="EMBL" id="CAI9731239.1"/>
    </source>
</evidence>
<protein>
    <submittedName>
        <fullName evidence="1">Uncharacterized protein</fullName>
    </submittedName>
</protein>
<evidence type="ECO:0000313" key="2">
    <source>
        <dbReference type="Proteomes" id="UP001162480"/>
    </source>
</evidence>
<accession>A0AA36FBI7</accession>
<proteinExistence type="predicted"/>
<dbReference type="Proteomes" id="UP001162480">
    <property type="component" value="Chromosome 12"/>
</dbReference>
<reference evidence="1" key="1">
    <citation type="submission" date="2023-08" db="EMBL/GenBank/DDBJ databases">
        <authorList>
            <person name="Alioto T."/>
            <person name="Alioto T."/>
            <person name="Gomez Garrido J."/>
        </authorList>
    </citation>
    <scope>NUCLEOTIDE SEQUENCE</scope>
</reference>
<dbReference type="EMBL" id="OX597825">
    <property type="protein sequence ID" value="CAI9731239.1"/>
    <property type="molecule type" value="Genomic_DNA"/>
</dbReference>
<gene>
    <name evidence="1" type="ORF">OCTVUL_1B009165</name>
</gene>
<name>A0AA36FBI7_OCTVU</name>
<organism evidence="1 2">
    <name type="scientific">Octopus vulgaris</name>
    <name type="common">Common octopus</name>
    <dbReference type="NCBI Taxonomy" id="6645"/>
    <lineage>
        <taxon>Eukaryota</taxon>
        <taxon>Metazoa</taxon>
        <taxon>Spiralia</taxon>
        <taxon>Lophotrochozoa</taxon>
        <taxon>Mollusca</taxon>
        <taxon>Cephalopoda</taxon>
        <taxon>Coleoidea</taxon>
        <taxon>Octopodiformes</taxon>
        <taxon>Octopoda</taxon>
        <taxon>Incirrata</taxon>
        <taxon>Octopodidae</taxon>
        <taxon>Octopus</taxon>
    </lineage>
</organism>
<dbReference type="AlphaFoldDB" id="A0AA36FBI7"/>
<keyword evidence="2" id="KW-1185">Reference proteome</keyword>